<protein>
    <submittedName>
        <fullName evidence="2">Uncharacterized protein</fullName>
    </submittedName>
</protein>
<proteinExistence type="predicted"/>
<organism evidence="2 3">
    <name type="scientific">Phialemonium thermophilum</name>
    <dbReference type="NCBI Taxonomy" id="223376"/>
    <lineage>
        <taxon>Eukaryota</taxon>
        <taxon>Fungi</taxon>
        <taxon>Dikarya</taxon>
        <taxon>Ascomycota</taxon>
        <taxon>Pezizomycotina</taxon>
        <taxon>Sordariomycetes</taxon>
        <taxon>Sordariomycetidae</taxon>
        <taxon>Cephalothecales</taxon>
        <taxon>Cephalothecaceae</taxon>
        <taxon>Phialemonium</taxon>
    </lineage>
</organism>
<evidence type="ECO:0000313" key="2">
    <source>
        <dbReference type="EMBL" id="KAL1853093.1"/>
    </source>
</evidence>
<dbReference type="Proteomes" id="UP001586593">
    <property type="component" value="Unassembled WGS sequence"/>
</dbReference>
<gene>
    <name evidence="2" type="ORF">VTK73DRAFT_9109</name>
</gene>
<evidence type="ECO:0000256" key="1">
    <source>
        <dbReference type="SAM" id="MobiDB-lite"/>
    </source>
</evidence>
<evidence type="ECO:0000313" key="3">
    <source>
        <dbReference type="Proteomes" id="UP001586593"/>
    </source>
</evidence>
<dbReference type="EMBL" id="JAZHXJ010000719">
    <property type="protein sequence ID" value="KAL1853093.1"/>
    <property type="molecule type" value="Genomic_DNA"/>
</dbReference>
<reference evidence="2 3" key="1">
    <citation type="journal article" date="2024" name="Commun. Biol.">
        <title>Comparative genomic analysis of thermophilic fungi reveals convergent evolutionary adaptations and gene losses.</title>
        <authorList>
            <person name="Steindorff A.S."/>
            <person name="Aguilar-Pontes M.V."/>
            <person name="Robinson A.J."/>
            <person name="Andreopoulos B."/>
            <person name="LaButti K."/>
            <person name="Kuo A."/>
            <person name="Mondo S."/>
            <person name="Riley R."/>
            <person name="Otillar R."/>
            <person name="Haridas S."/>
            <person name="Lipzen A."/>
            <person name="Grimwood J."/>
            <person name="Schmutz J."/>
            <person name="Clum A."/>
            <person name="Reid I.D."/>
            <person name="Moisan M.C."/>
            <person name="Butler G."/>
            <person name="Nguyen T.T.M."/>
            <person name="Dewar K."/>
            <person name="Conant G."/>
            <person name="Drula E."/>
            <person name="Henrissat B."/>
            <person name="Hansel C."/>
            <person name="Singer S."/>
            <person name="Hutchinson M.I."/>
            <person name="de Vries R.P."/>
            <person name="Natvig D.O."/>
            <person name="Powell A.J."/>
            <person name="Tsang A."/>
            <person name="Grigoriev I.V."/>
        </authorList>
    </citation>
    <scope>NUCLEOTIDE SEQUENCE [LARGE SCALE GENOMIC DNA]</scope>
    <source>
        <strain evidence="2 3">ATCC 24622</strain>
    </source>
</reference>
<feature type="compositionally biased region" description="Basic residues" evidence="1">
    <location>
        <begin position="26"/>
        <end position="43"/>
    </location>
</feature>
<accession>A0ABR3W4N1</accession>
<name>A0ABR3W4N1_9PEZI</name>
<comment type="caution">
    <text evidence="2">The sequence shown here is derived from an EMBL/GenBank/DDBJ whole genome shotgun (WGS) entry which is preliminary data.</text>
</comment>
<sequence length="95" mass="10572">MGNVDDYMLKFMAAALEGTPLDLPKDKKKSKKKKGKDTRKRLGKTGSIRSPSMPCCHIHNLPRKVSYVSAYAQLICTAASRVLSTCPGRRQYCPQ</sequence>
<keyword evidence="3" id="KW-1185">Reference proteome</keyword>
<feature type="region of interest" description="Disordered" evidence="1">
    <location>
        <begin position="21"/>
        <end position="49"/>
    </location>
</feature>